<evidence type="ECO:0000313" key="3">
    <source>
        <dbReference type="EMBL" id="UQK59265.1"/>
    </source>
</evidence>
<dbReference type="AlphaFoldDB" id="A0A9E7DJS1"/>
<dbReference type="PANTHER" id="PTHR34580">
    <property type="match status" value="1"/>
</dbReference>
<evidence type="ECO:0000313" key="4">
    <source>
        <dbReference type="Proteomes" id="UP000831151"/>
    </source>
</evidence>
<sequence>MANSRLNALYVLKILYDYSDEDHILSNSDIAKKIEKIYGQSLDRRTISSAINDLQDFGIYISTYLDNRSGYYLETRELEESEARLLIDAIFSLSYISEAQSKDIIKKFLETQSIYKRSMSRYINKIERSSDMKSTNKEVFLNVELINEAIDKAKKIKFTYLEYGLDKKLHPRRDKPYIVSPHEMLAMNQKYYLAASAEGHEDVVLFRMDFIDGIEILADTKLKIKDYELDRLIKKATYAFIGEAERIVMRCDKGVLGYVIDEFGLDINIRDESEKYFIADFRAPSNGIEYWALQFLPYVEVLEPKELRENIIDSIKANLYKDN</sequence>
<dbReference type="InterPro" id="IPR026881">
    <property type="entry name" value="WYL_dom"/>
</dbReference>
<feature type="domain" description="WYL" evidence="1">
    <location>
        <begin position="143"/>
        <end position="215"/>
    </location>
</feature>
<proteinExistence type="predicted"/>
<dbReference type="InterPro" id="IPR051534">
    <property type="entry name" value="CBASS_pafABC_assoc_protein"/>
</dbReference>
<dbReference type="Pfam" id="PF25583">
    <property type="entry name" value="WCX"/>
    <property type="match status" value="1"/>
</dbReference>
<protein>
    <submittedName>
        <fullName evidence="3">WYL domain-containing protein</fullName>
    </submittedName>
</protein>
<dbReference type="PROSITE" id="PS52050">
    <property type="entry name" value="WYL"/>
    <property type="match status" value="1"/>
</dbReference>
<organism evidence="3 4">
    <name type="scientific">Fenollaria massiliensis</name>
    <dbReference type="NCBI Taxonomy" id="938288"/>
    <lineage>
        <taxon>Bacteria</taxon>
        <taxon>Bacillati</taxon>
        <taxon>Bacillota</taxon>
        <taxon>Clostridia</taxon>
        <taxon>Eubacteriales</taxon>
        <taxon>Fenollaria</taxon>
    </lineage>
</organism>
<evidence type="ECO:0000259" key="2">
    <source>
        <dbReference type="Pfam" id="PF25583"/>
    </source>
</evidence>
<dbReference type="Pfam" id="PF13280">
    <property type="entry name" value="WYL"/>
    <property type="match status" value="1"/>
</dbReference>
<dbReference type="InterPro" id="IPR057727">
    <property type="entry name" value="WCX_dom"/>
</dbReference>
<name>A0A9E7DJS1_9FIRM</name>
<accession>A0A9E7DJS1</accession>
<dbReference type="KEGG" id="fms:M1R53_00935"/>
<reference evidence="3" key="1">
    <citation type="submission" date="2022-04" db="EMBL/GenBank/DDBJ databases">
        <title>Complete genome sequences of Ezakiella coagulans and Fenollaria massiliensis.</title>
        <authorList>
            <person name="France M.T."/>
            <person name="Clifford J."/>
            <person name="Narina S."/>
            <person name="Rutt L."/>
            <person name="Ravel J."/>
        </authorList>
    </citation>
    <scope>NUCLEOTIDE SEQUENCE</scope>
    <source>
        <strain evidence="3">C0061C2</strain>
    </source>
</reference>
<dbReference type="Proteomes" id="UP000831151">
    <property type="component" value="Chromosome"/>
</dbReference>
<dbReference type="EMBL" id="CP096649">
    <property type="protein sequence ID" value="UQK59265.1"/>
    <property type="molecule type" value="Genomic_DNA"/>
</dbReference>
<dbReference type="PANTHER" id="PTHR34580:SF1">
    <property type="entry name" value="PROTEIN PAFC"/>
    <property type="match status" value="1"/>
</dbReference>
<feature type="domain" description="WCX" evidence="2">
    <location>
        <begin position="244"/>
        <end position="317"/>
    </location>
</feature>
<dbReference type="RefSeq" id="WP_249242765.1">
    <property type="nucleotide sequence ID" value="NZ_CP096649.1"/>
</dbReference>
<gene>
    <name evidence="3" type="ORF">M1R53_00935</name>
</gene>
<keyword evidence="4" id="KW-1185">Reference proteome</keyword>
<evidence type="ECO:0000259" key="1">
    <source>
        <dbReference type="Pfam" id="PF13280"/>
    </source>
</evidence>